<comment type="caution">
    <text evidence="2">The sequence shown here is derived from an EMBL/GenBank/DDBJ whole genome shotgun (WGS) entry which is preliminary data.</text>
</comment>
<feature type="region of interest" description="Disordered" evidence="1">
    <location>
        <begin position="164"/>
        <end position="210"/>
    </location>
</feature>
<keyword evidence="3" id="KW-1185">Reference proteome</keyword>
<organism evidence="2 3">
    <name type="scientific">Daphnia sinensis</name>
    <dbReference type="NCBI Taxonomy" id="1820382"/>
    <lineage>
        <taxon>Eukaryota</taxon>
        <taxon>Metazoa</taxon>
        <taxon>Ecdysozoa</taxon>
        <taxon>Arthropoda</taxon>
        <taxon>Crustacea</taxon>
        <taxon>Branchiopoda</taxon>
        <taxon>Diplostraca</taxon>
        <taxon>Cladocera</taxon>
        <taxon>Anomopoda</taxon>
        <taxon>Daphniidae</taxon>
        <taxon>Daphnia</taxon>
        <taxon>Daphnia similis group</taxon>
    </lineage>
</organism>
<sequence length="375" mass="42424">MGTPTYYECYIMRRALEGLAKHGKEIAAMEAQGHILMLEKREMAAELIVKEGIIDLQAAELLHVRPEFAEQANKVKESEGKFSKPLTVFATKGAAPGHVISRLLVALEAVFALVTGKRHKDEKISCSMEHPTAMERGERIWFLHDVPLWFKCMKNHIFSRRRLVKSRQKKPVKEKGTVSTKNPAPTSSLPAPNHTLTMKGNRPANMLSSSVENSTKTVLRSYGGGQDASTASTFLRISRMLSIYVPVKNALFTKIVGSKVLKRTQTNERQKMRENLKDALLKGLIFAKNSEIEQKDDLDLVQSNSTYYNFGYLIFITKEEINCEICLDSLTAPKSELPSEFYAAHITKLWSKGFLRIWLRNLLKRNHEINEIGAF</sequence>
<dbReference type="Proteomes" id="UP000820818">
    <property type="component" value="Linkage Group LG9"/>
</dbReference>
<dbReference type="AlphaFoldDB" id="A0AAD5KY09"/>
<feature type="compositionally biased region" description="Polar residues" evidence="1">
    <location>
        <begin position="177"/>
        <end position="198"/>
    </location>
</feature>
<gene>
    <name evidence="2" type="ORF">GHT06_020403</name>
</gene>
<evidence type="ECO:0000256" key="1">
    <source>
        <dbReference type="SAM" id="MobiDB-lite"/>
    </source>
</evidence>
<dbReference type="EMBL" id="WJBH02000009">
    <property type="protein sequence ID" value="KAI9552550.1"/>
    <property type="molecule type" value="Genomic_DNA"/>
</dbReference>
<protein>
    <submittedName>
        <fullName evidence="2">Uncharacterized protein</fullName>
    </submittedName>
</protein>
<proteinExistence type="predicted"/>
<reference evidence="2 3" key="1">
    <citation type="submission" date="2022-05" db="EMBL/GenBank/DDBJ databases">
        <title>A multi-omics perspective on studying reproductive biology in Daphnia sinensis.</title>
        <authorList>
            <person name="Jia J."/>
        </authorList>
    </citation>
    <scope>NUCLEOTIDE SEQUENCE [LARGE SCALE GENOMIC DNA]</scope>
    <source>
        <strain evidence="2 3">WSL</strain>
    </source>
</reference>
<evidence type="ECO:0000313" key="2">
    <source>
        <dbReference type="EMBL" id="KAI9552550.1"/>
    </source>
</evidence>
<accession>A0AAD5KY09</accession>
<name>A0AAD5KY09_9CRUS</name>
<evidence type="ECO:0000313" key="3">
    <source>
        <dbReference type="Proteomes" id="UP000820818"/>
    </source>
</evidence>